<dbReference type="RefSeq" id="WP_244531316.1">
    <property type="nucleotide sequence ID" value="NZ_FPCH01000003.1"/>
</dbReference>
<dbReference type="SUPFAM" id="SSF52972">
    <property type="entry name" value="ITPase-like"/>
    <property type="match status" value="1"/>
</dbReference>
<dbReference type="Gene3D" id="3.90.950.10">
    <property type="match status" value="1"/>
</dbReference>
<dbReference type="PANTHER" id="PTHR11067:SF9">
    <property type="entry name" value="INOSINE TRIPHOSPHATE PYROPHOSPHATASE"/>
    <property type="match status" value="1"/>
</dbReference>
<proteinExistence type="inferred from homology"/>
<keyword evidence="5 10" id="KW-0378">Hydrolase</keyword>
<dbReference type="GO" id="GO:0046872">
    <property type="term" value="F:metal ion binding"/>
    <property type="evidence" value="ECO:0007669"/>
    <property type="project" value="UniProtKB-KW"/>
</dbReference>
<dbReference type="AlphaFoldDB" id="A0A1I7NTF3"/>
<dbReference type="STRING" id="51670.SAMN04488557_3390"/>
<sequence length="293" mass="31415">MRLSKGTRLVVASHNPGKVWEINQLIHPYGLDAVSAGELGLAEPDETETTFEGNARLKAVAAAQGSGLPALADDSGLEVDCLDGAPGIYSARWAGPGKDFGVAMQKVADEITRRDGWNGSGPRANFISVLCLAWPNGDVKTFEGKVFGNLVWPPRGGNGFGYDPMFVPNGDTRTFGEMKPDEKYAISHRTRAFTAFKAAMLDEITRGAGNAEADTRDIAAFSAAAASLSTRVEAAAFIERLKDDLATHQQEWKNATLESYLDALARALGRMPASEEPAWRQLSKAMLAASCHD</sequence>
<dbReference type="GO" id="GO:0036222">
    <property type="term" value="F:XTP diphosphatase activity"/>
    <property type="evidence" value="ECO:0007669"/>
    <property type="project" value="UniProtKB-UniRule"/>
</dbReference>
<dbReference type="Pfam" id="PF24693">
    <property type="entry name" value="DUF7660"/>
    <property type="match status" value="1"/>
</dbReference>
<gene>
    <name evidence="13" type="ORF">SAMN04488557_3390</name>
</gene>
<comment type="similarity">
    <text evidence="1 10 11">Belongs to the HAM1 NTPase family.</text>
</comment>
<feature type="binding site" evidence="10">
    <location>
        <begin position="160"/>
        <end position="163"/>
    </location>
    <ligand>
        <name>substrate</name>
    </ligand>
</feature>
<comment type="cofactor">
    <cofactor evidence="10">
        <name>Mg(2+)</name>
        <dbReference type="ChEBI" id="CHEBI:18420"/>
    </cofactor>
    <text evidence="10">Binds 1 Mg(2+) ion per subunit.</text>
</comment>
<dbReference type="InterPro" id="IPR056077">
    <property type="entry name" value="DUF7660"/>
</dbReference>
<evidence type="ECO:0000256" key="3">
    <source>
        <dbReference type="ARBA" id="ARBA00022723"/>
    </source>
</evidence>
<evidence type="ECO:0000256" key="2">
    <source>
        <dbReference type="ARBA" id="ARBA00011738"/>
    </source>
</evidence>
<evidence type="ECO:0000256" key="10">
    <source>
        <dbReference type="HAMAP-Rule" id="MF_01405"/>
    </source>
</evidence>
<organism evidence="13 14">
    <name type="scientific">Hyphomicrobium facile</name>
    <dbReference type="NCBI Taxonomy" id="51670"/>
    <lineage>
        <taxon>Bacteria</taxon>
        <taxon>Pseudomonadati</taxon>
        <taxon>Pseudomonadota</taxon>
        <taxon>Alphaproteobacteria</taxon>
        <taxon>Hyphomicrobiales</taxon>
        <taxon>Hyphomicrobiaceae</taxon>
        <taxon>Hyphomicrobium</taxon>
    </lineage>
</organism>
<keyword evidence="6 10" id="KW-0460">Magnesium</keyword>
<name>A0A1I7NTF3_9HYPH</name>
<accession>A0A1I7NTF3</accession>
<dbReference type="CDD" id="cd00515">
    <property type="entry name" value="HAM1"/>
    <property type="match status" value="1"/>
</dbReference>
<feature type="binding site" evidence="10">
    <location>
        <begin position="188"/>
        <end position="189"/>
    </location>
    <ligand>
        <name>substrate</name>
    </ligand>
</feature>
<dbReference type="GO" id="GO:0035870">
    <property type="term" value="F:dITP diphosphatase activity"/>
    <property type="evidence" value="ECO:0007669"/>
    <property type="project" value="UniProtKB-UniRule"/>
</dbReference>
<evidence type="ECO:0000256" key="6">
    <source>
        <dbReference type="ARBA" id="ARBA00022842"/>
    </source>
</evidence>
<protein>
    <recommendedName>
        <fullName evidence="10">dITP/XTP pyrophosphatase</fullName>
        <ecNumber evidence="10">3.6.1.66</ecNumber>
    </recommendedName>
    <alternativeName>
        <fullName evidence="10">Non-canonical purine NTP pyrophosphatase</fullName>
    </alternativeName>
    <alternativeName>
        <fullName evidence="10">Non-standard purine NTP pyrophosphatase</fullName>
    </alternativeName>
    <alternativeName>
        <fullName evidence="10">Nucleoside-triphosphate diphosphatase</fullName>
    </alternativeName>
    <alternativeName>
        <fullName evidence="10">Nucleoside-triphosphate pyrophosphatase</fullName>
        <shortName evidence="10">NTPase</shortName>
    </alternativeName>
</protein>
<comment type="subunit">
    <text evidence="2 10">Homodimer.</text>
</comment>
<reference evidence="14" key="1">
    <citation type="submission" date="2016-10" db="EMBL/GenBank/DDBJ databases">
        <authorList>
            <person name="Varghese N."/>
            <person name="Submissions S."/>
        </authorList>
    </citation>
    <scope>NUCLEOTIDE SEQUENCE [LARGE SCALE GENOMIC DNA]</scope>
    <source>
        <strain evidence="14">DSM 1565</strain>
    </source>
</reference>
<evidence type="ECO:0000256" key="4">
    <source>
        <dbReference type="ARBA" id="ARBA00022741"/>
    </source>
</evidence>
<comment type="function">
    <text evidence="10">Pyrophosphatase that catalyzes the hydrolysis of nucleoside triphosphates to their monophosphate derivatives, with a high preference for the non-canonical purine nucleotides XTP (xanthosine triphosphate), dITP (deoxyinosine triphosphate) and ITP. Seems to function as a house-cleaning enzyme that removes non-canonical purine nucleotides from the nucleotide pool, thus preventing their incorporation into DNA/RNA and avoiding chromosomal lesions.</text>
</comment>
<feature type="domain" description="DUF7660" evidence="12">
    <location>
        <begin position="230"/>
        <end position="290"/>
    </location>
</feature>
<dbReference type="InterPro" id="IPR029001">
    <property type="entry name" value="ITPase-like_fam"/>
</dbReference>
<evidence type="ECO:0000256" key="8">
    <source>
        <dbReference type="ARBA" id="ARBA00051875"/>
    </source>
</evidence>
<evidence type="ECO:0000256" key="7">
    <source>
        <dbReference type="ARBA" id="ARBA00023080"/>
    </source>
</evidence>
<feature type="active site" description="Proton acceptor" evidence="10">
    <location>
        <position position="74"/>
    </location>
</feature>
<dbReference type="PANTHER" id="PTHR11067">
    <property type="entry name" value="INOSINE TRIPHOSPHATE PYROPHOSPHATASE/HAM1 PROTEIN"/>
    <property type="match status" value="1"/>
</dbReference>
<evidence type="ECO:0000256" key="5">
    <source>
        <dbReference type="ARBA" id="ARBA00022801"/>
    </source>
</evidence>
<feature type="binding site" evidence="10">
    <location>
        <position position="74"/>
    </location>
    <ligand>
        <name>Mg(2+)</name>
        <dbReference type="ChEBI" id="CHEBI:18420"/>
    </ligand>
</feature>
<dbReference type="GO" id="GO:0009117">
    <property type="term" value="P:nucleotide metabolic process"/>
    <property type="evidence" value="ECO:0007669"/>
    <property type="project" value="UniProtKB-KW"/>
</dbReference>
<dbReference type="HAMAP" id="MF_01405">
    <property type="entry name" value="Non_canon_purine_NTPase"/>
    <property type="match status" value="1"/>
</dbReference>
<evidence type="ECO:0000259" key="12">
    <source>
        <dbReference type="Pfam" id="PF24693"/>
    </source>
</evidence>
<feature type="binding site" evidence="10">
    <location>
        <begin position="13"/>
        <end position="18"/>
    </location>
    <ligand>
        <name>substrate</name>
    </ligand>
</feature>
<evidence type="ECO:0000256" key="1">
    <source>
        <dbReference type="ARBA" id="ARBA00008023"/>
    </source>
</evidence>
<dbReference type="NCBIfam" id="TIGR00042">
    <property type="entry name" value="RdgB/HAM1 family non-canonical purine NTP pyrophosphatase"/>
    <property type="match status" value="1"/>
</dbReference>
<dbReference type="InterPro" id="IPR002637">
    <property type="entry name" value="RdgB/HAM1"/>
</dbReference>
<comment type="catalytic activity">
    <reaction evidence="9 10">
        <text>XTP + H2O = XMP + diphosphate + H(+)</text>
        <dbReference type="Rhea" id="RHEA:28610"/>
        <dbReference type="ChEBI" id="CHEBI:15377"/>
        <dbReference type="ChEBI" id="CHEBI:15378"/>
        <dbReference type="ChEBI" id="CHEBI:33019"/>
        <dbReference type="ChEBI" id="CHEBI:57464"/>
        <dbReference type="ChEBI" id="CHEBI:61314"/>
        <dbReference type="EC" id="3.6.1.66"/>
    </reaction>
</comment>
<evidence type="ECO:0000256" key="9">
    <source>
        <dbReference type="ARBA" id="ARBA00052017"/>
    </source>
</evidence>
<dbReference type="EMBL" id="FPCH01000003">
    <property type="protein sequence ID" value="SFV37892.1"/>
    <property type="molecule type" value="Genomic_DNA"/>
</dbReference>
<comment type="catalytic activity">
    <reaction evidence="10">
        <text>ITP + H2O = IMP + diphosphate + H(+)</text>
        <dbReference type="Rhea" id="RHEA:29399"/>
        <dbReference type="ChEBI" id="CHEBI:15377"/>
        <dbReference type="ChEBI" id="CHEBI:15378"/>
        <dbReference type="ChEBI" id="CHEBI:33019"/>
        <dbReference type="ChEBI" id="CHEBI:58053"/>
        <dbReference type="ChEBI" id="CHEBI:61402"/>
        <dbReference type="EC" id="3.6.1.66"/>
    </reaction>
</comment>
<comment type="catalytic activity">
    <reaction evidence="8 10">
        <text>dITP + H2O = dIMP + diphosphate + H(+)</text>
        <dbReference type="Rhea" id="RHEA:28342"/>
        <dbReference type="ChEBI" id="CHEBI:15377"/>
        <dbReference type="ChEBI" id="CHEBI:15378"/>
        <dbReference type="ChEBI" id="CHEBI:33019"/>
        <dbReference type="ChEBI" id="CHEBI:61194"/>
        <dbReference type="ChEBI" id="CHEBI:61382"/>
        <dbReference type="EC" id="3.6.1.66"/>
    </reaction>
</comment>
<dbReference type="GO" id="GO:0036220">
    <property type="term" value="F:ITP diphosphatase activity"/>
    <property type="evidence" value="ECO:0007669"/>
    <property type="project" value="UniProtKB-UniRule"/>
</dbReference>
<keyword evidence="4 10" id="KW-0547">Nucleotide-binding</keyword>
<dbReference type="GO" id="GO:0017111">
    <property type="term" value="F:ribonucleoside triphosphate phosphatase activity"/>
    <property type="evidence" value="ECO:0007669"/>
    <property type="project" value="InterPro"/>
</dbReference>
<evidence type="ECO:0000256" key="11">
    <source>
        <dbReference type="RuleBase" id="RU003781"/>
    </source>
</evidence>
<dbReference type="Proteomes" id="UP000199423">
    <property type="component" value="Unassembled WGS sequence"/>
</dbReference>
<dbReference type="InterPro" id="IPR020922">
    <property type="entry name" value="dITP/XTP_pyrophosphatase"/>
</dbReference>
<evidence type="ECO:0000313" key="13">
    <source>
        <dbReference type="EMBL" id="SFV37892.1"/>
    </source>
</evidence>
<feature type="binding site" evidence="10">
    <location>
        <position position="183"/>
    </location>
    <ligand>
        <name>substrate</name>
    </ligand>
</feature>
<dbReference type="GO" id="GO:0009146">
    <property type="term" value="P:purine nucleoside triphosphate catabolic process"/>
    <property type="evidence" value="ECO:0007669"/>
    <property type="project" value="UniProtKB-UniRule"/>
</dbReference>
<keyword evidence="3 10" id="KW-0479">Metal-binding</keyword>
<feature type="binding site" evidence="10">
    <location>
        <position position="45"/>
    </location>
    <ligand>
        <name>Mg(2+)</name>
        <dbReference type="ChEBI" id="CHEBI:18420"/>
    </ligand>
</feature>
<keyword evidence="14" id="KW-1185">Reference proteome</keyword>
<evidence type="ECO:0000313" key="14">
    <source>
        <dbReference type="Proteomes" id="UP000199423"/>
    </source>
</evidence>
<feature type="binding site" evidence="10">
    <location>
        <position position="75"/>
    </location>
    <ligand>
        <name>substrate</name>
    </ligand>
</feature>
<dbReference type="Pfam" id="PF01725">
    <property type="entry name" value="Ham1p_like"/>
    <property type="match status" value="1"/>
</dbReference>
<dbReference type="FunFam" id="3.90.950.10:FF:000001">
    <property type="entry name" value="dITP/XTP pyrophosphatase"/>
    <property type="match status" value="1"/>
</dbReference>
<dbReference type="EC" id="3.6.1.66" evidence="10"/>
<dbReference type="GO" id="GO:0005829">
    <property type="term" value="C:cytosol"/>
    <property type="evidence" value="ECO:0007669"/>
    <property type="project" value="TreeGrafter"/>
</dbReference>
<keyword evidence="7 10" id="KW-0546">Nucleotide metabolism</keyword>
<dbReference type="GO" id="GO:0000166">
    <property type="term" value="F:nucleotide binding"/>
    <property type="evidence" value="ECO:0007669"/>
    <property type="project" value="UniProtKB-KW"/>
</dbReference>